<dbReference type="Pfam" id="PF00501">
    <property type="entry name" value="AMP-binding"/>
    <property type="match status" value="2"/>
</dbReference>
<dbReference type="InterPro" id="IPR010506">
    <property type="entry name" value="DMAP1-bd"/>
</dbReference>
<accession>A0A1E4T2Q6</accession>
<organism evidence="6 7">
    <name type="scientific">[Candida] arabinofermentans NRRL YB-2248</name>
    <dbReference type="NCBI Taxonomy" id="983967"/>
    <lineage>
        <taxon>Eukaryota</taxon>
        <taxon>Fungi</taxon>
        <taxon>Dikarya</taxon>
        <taxon>Ascomycota</taxon>
        <taxon>Saccharomycotina</taxon>
        <taxon>Pichiomycetes</taxon>
        <taxon>Pichiales</taxon>
        <taxon>Pichiaceae</taxon>
        <taxon>Ogataea</taxon>
        <taxon>Ogataea/Candida clade</taxon>
    </lineage>
</organism>
<feature type="compositionally biased region" description="Low complexity" evidence="1">
    <location>
        <begin position="45"/>
        <end position="78"/>
    </location>
</feature>
<feature type="domain" description="Meiotically up-regulated gene 62 protein-like alpha-beta" evidence="5">
    <location>
        <begin position="683"/>
        <end position="851"/>
    </location>
</feature>
<gene>
    <name evidence="6" type="ORF">CANARDRAFT_197434</name>
</gene>
<feature type="domain" description="DMAP1-binding" evidence="3">
    <location>
        <begin position="9"/>
        <end position="62"/>
    </location>
</feature>
<evidence type="ECO:0008006" key="8">
    <source>
        <dbReference type="Google" id="ProtNLM"/>
    </source>
</evidence>
<feature type="region of interest" description="Disordered" evidence="1">
    <location>
        <begin position="45"/>
        <end position="91"/>
    </location>
</feature>
<evidence type="ECO:0000313" key="7">
    <source>
        <dbReference type="Proteomes" id="UP000094801"/>
    </source>
</evidence>
<reference evidence="7" key="1">
    <citation type="submission" date="2016-04" db="EMBL/GenBank/DDBJ databases">
        <title>Comparative genomics of biotechnologically important yeasts.</title>
        <authorList>
            <consortium name="DOE Joint Genome Institute"/>
            <person name="Riley R."/>
            <person name="Haridas S."/>
            <person name="Wolfe K.H."/>
            <person name="Lopes M.R."/>
            <person name="Hittinger C.T."/>
            <person name="Goker M."/>
            <person name="Salamov A."/>
            <person name="Wisecaver J."/>
            <person name="Long T.M."/>
            <person name="Aerts A.L."/>
            <person name="Barry K."/>
            <person name="Choi C."/>
            <person name="Clum A."/>
            <person name="Coughlan A.Y."/>
            <person name="Deshpande S."/>
            <person name="Douglass A.P."/>
            <person name="Hanson S.J."/>
            <person name="Klenk H.-P."/>
            <person name="Labutti K."/>
            <person name="Lapidus A."/>
            <person name="Lindquist E."/>
            <person name="Lipzen A."/>
            <person name="Meier-Kolthoff J.P."/>
            <person name="Ohm R.A."/>
            <person name="Otillar R.P."/>
            <person name="Pangilinan J."/>
            <person name="Peng Y."/>
            <person name="Rokas A."/>
            <person name="Rosa C.A."/>
            <person name="Scheuner C."/>
            <person name="Sibirny A.A."/>
            <person name="Slot J.C."/>
            <person name="Stielow J.B."/>
            <person name="Sun H."/>
            <person name="Kurtzman C.P."/>
            <person name="Blackwell M."/>
            <person name="Grigoriev I.V."/>
            <person name="Jeffries T.W."/>
        </authorList>
    </citation>
    <scope>NUCLEOTIDE SEQUENCE [LARGE SCALE GENOMIC DNA]</scope>
    <source>
        <strain evidence="7">NRRL YB-2248</strain>
    </source>
</reference>
<proteinExistence type="predicted"/>
<dbReference type="Gene3D" id="3.40.50.12780">
    <property type="entry name" value="N-terminal domain of ligase-like"/>
    <property type="match status" value="2"/>
</dbReference>
<dbReference type="PANTHER" id="PTHR22754:SF32">
    <property type="entry name" value="DISCO-INTERACTING PROTEIN 2"/>
    <property type="match status" value="1"/>
</dbReference>
<dbReference type="InterPro" id="IPR000873">
    <property type="entry name" value="AMP-dep_synth/lig_dom"/>
</dbReference>
<dbReference type="PANTHER" id="PTHR22754">
    <property type="entry name" value="DISCO-INTERACTING PROTEIN 2 DIP2 -RELATED"/>
    <property type="match status" value="1"/>
</dbReference>
<evidence type="ECO:0000256" key="1">
    <source>
        <dbReference type="SAM" id="MobiDB-lite"/>
    </source>
</evidence>
<dbReference type="OrthoDB" id="69964at2759"/>
<dbReference type="Pfam" id="PF24919">
    <property type="entry name" value="Mug62"/>
    <property type="match status" value="1"/>
</dbReference>
<dbReference type="GO" id="GO:0005829">
    <property type="term" value="C:cytosol"/>
    <property type="evidence" value="ECO:0007669"/>
    <property type="project" value="TreeGrafter"/>
</dbReference>
<keyword evidence="7" id="KW-1185">Reference proteome</keyword>
<sequence>MDFTIPRNCPQSVEEQLLRLINEFQEGYLTEKGYIKKRHEILENASASPPNSTASAPSTPKLPLTKTSTAASGSTSTSQNNSEPRDLDFSSSNADYQALDNFSESITESNTYKYSEEYYYSMAPPQSNEYSELPKEPQKPLDPRDVHEFSGEDGFENLPKILRQRSHIYTKETAILIVDSKAKESQSISWEKLYLRAEKIAQKIKNKAALYPGDRVCLIYQNIEVIDFIVALYGCFLSGTVAVPMSSSLPVREIVKIMTDTQSHLCLMSDTVFKHFEKQLSQPKASAWPKGMDIWKTTDMGLYQPPSKHSDPPAFKIGDLAYIEYSKSSIGESRGVVFSHRTIMHQMRSLTSVLTSMPGTDAKSFSRSDVKYTRPKNIMLSTLDARESIGLINAALYTVFTGNMLIWMPQRCAEVGGLFAHIISKYRVSLILSDYLSLKQVAFNYQSFPQMTRTFNKKVKVDLSCVKWCLINSMTVDCEFNDMLSDRWFKPLGHTHAKRVIAPILSLNEHGGTIISMRDWIGKEENLGCTFSKPLLNDDLPNDDAYDDNSSNDRLSEILIDKASLTTNSVKVVSDHPPSSSTVFDNGESSKYIRVGAFGYPSPDATLAIVNPETKFLSGVMEVGEIWVDSQCISGGFWGLSEATQTIFQAECSDYEGILNLKFVRTSLLGFTYNGEVYVLGLYEDRINQRVTWYDQHQQIAKKEIPKSLPTNRQEYRYHYSSHLLKTLARNIPEVSDCSFFNIKINKEHVPVAIIESPSAKAPTISSNLTPAQLDSVALDDVATRTFEILEKMHNVRLYCLLITAPNVLPRTPRSGRMQLANMLCKKKFMEGKLSSAYVKFNILNSISYIPHGDDLLGGIWSPYSSRIRSEALSYTELQYSGLDLRELSIDDRTNMKLTDFKSILEILKVRALKQPDETAFAMIEGTSVKESKPLSWKKFENRVFAVCLYILEKKDLKSGDNVILMYSLSEDIIVCLYACWLTGLVVIPLPPIDPNRLDEDCSSLVGIIRDYKVKAIFVNNDVETALKNKPVSPKLKSLATLNKVILPKTRNTIKHTKCVMSAKTMYSKLEAYRKTRKVVSKMDACLIWISWTEDHQYSGAELTHSNILAMCKNLKETCQISSMKPILACVRHCSGLGFLQALILGVYLGSATYIISPVDYAINTSSFYLTLSRYKIENVFVTDKMIEHAIDSFKPPKGCNLSHVKNLMIGWSDRPSIEIVKSFKKQFNVTDLSPLSISNVYQHDYNPMITLRSYLSFEPVELWLDPLALSQGYISLVNPNDSPNAIHLQDSGIVPVNTQLAIVNPETMEICRVGEYGEIWVCSESTVTNFTKRGSKSDIEFDQAMFKSKIENWNKDLTYLRTGDFGFLHNVSKSVDNGNIIDLQLLYVLGSIRETFEVLGLQYFARDIEKCVENLIVAPPSTSKPRILSTCVFKSGSYVVLLVETNSGGGLMNMSPIVPLIVNKVFNQFGLIIDIVSFIDVDKFPLSRLGEGQRNKLMKGWLSGSLKISESYGVNFGEDSSLKVLNLMNQTNNEVTKS</sequence>
<evidence type="ECO:0000259" key="3">
    <source>
        <dbReference type="Pfam" id="PF06464"/>
    </source>
</evidence>
<evidence type="ECO:0000313" key="6">
    <source>
        <dbReference type="EMBL" id="ODV86002.1"/>
    </source>
</evidence>
<dbReference type="Pfam" id="PF23024">
    <property type="entry name" value="AMP-dom_DIP2-like"/>
    <property type="match status" value="1"/>
</dbReference>
<evidence type="ECO:0000259" key="2">
    <source>
        <dbReference type="Pfam" id="PF00501"/>
    </source>
</evidence>
<dbReference type="STRING" id="983967.A0A1E4T2Q6"/>
<dbReference type="EMBL" id="KV453851">
    <property type="protein sequence ID" value="ODV86002.1"/>
    <property type="molecule type" value="Genomic_DNA"/>
</dbReference>
<dbReference type="Proteomes" id="UP000094801">
    <property type="component" value="Unassembled WGS sequence"/>
</dbReference>
<evidence type="ECO:0000259" key="4">
    <source>
        <dbReference type="Pfam" id="PF23024"/>
    </source>
</evidence>
<protein>
    <recommendedName>
        <fullName evidence="8">DMAP1-binding domain-containing protein</fullName>
    </recommendedName>
</protein>
<feature type="domain" description="AMP-dependent synthetase/ligase" evidence="2">
    <location>
        <begin position="177"/>
        <end position="432"/>
    </location>
</feature>
<evidence type="ECO:0000259" key="5">
    <source>
        <dbReference type="Pfam" id="PF24919"/>
    </source>
</evidence>
<dbReference type="SUPFAM" id="SSF56801">
    <property type="entry name" value="Acetyl-CoA synthetase-like"/>
    <property type="match status" value="2"/>
</dbReference>
<dbReference type="InterPro" id="IPR025110">
    <property type="entry name" value="AMP-bd_C"/>
</dbReference>
<dbReference type="InterPro" id="IPR042099">
    <property type="entry name" value="ANL_N_sf"/>
</dbReference>
<name>A0A1E4T2Q6_9ASCO</name>
<feature type="domain" description="AMP-binding enzyme C-terminal" evidence="4">
    <location>
        <begin position="1395"/>
        <end position="1511"/>
    </location>
</feature>
<dbReference type="Pfam" id="PF06464">
    <property type="entry name" value="DMAP_binding"/>
    <property type="match status" value="1"/>
</dbReference>
<feature type="domain" description="AMP-dependent synthetase/ligase" evidence="2">
    <location>
        <begin position="910"/>
        <end position="1230"/>
    </location>
</feature>
<dbReference type="InterPro" id="IPR056881">
    <property type="entry name" value="Mug62_dom"/>
</dbReference>